<dbReference type="AlphaFoldDB" id="A0A0A9XI33"/>
<keyword evidence="1" id="KW-0808">Transferase</keyword>
<gene>
    <name evidence="1" type="primary">las21</name>
    <name evidence="1" type="ORF">CM83_102398</name>
</gene>
<reference evidence="1" key="1">
    <citation type="journal article" date="2014" name="PLoS ONE">
        <title>Transcriptome-Based Identification of ABC Transporters in the Western Tarnished Plant Bug Lygus hesperus.</title>
        <authorList>
            <person name="Hull J.J."/>
            <person name="Chaney K."/>
            <person name="Geib S.M."/>
            <person name="Fabrick J.A."/>
            <person name="Brent C.S."/>
            <person name="Walsh D."/>
            <person name="Lavine L.C."/>
        </authorList>
    </citation>
    <scope>NUCLEOTIDE SEQUENCE</scope>
</reference>
<evidence type="ECO:0000313" key="1">
    <source>
        <dbReference type="EMBL" id="JAG16755.1"/>
    </source>
</evidence>
<accession>A0A0A9XI33</accession>
<protein>
    <submittedName>
        <fullName evidence="1">GPI ethanolamine phosphate transferase 2</fullName>
    </submittedName>
</protein>
<proteinExistence type="predicted"/>
<name>A0A0A9XI33_LYGHE</name>
<dbReference type="EMBL" id="GBHO01026849">
    <property type="protein sequence ID" value="JAG16755.1"/>
    <property type="molecule type" value="Transcribed_RNA"/>
</dbReference>
<organism evidence="1">
    <name type="scientific">Lygus hesperus</name>
    <name type="common">Western plant bug</name>
    <dbReference type="NCBI Taxonomy" id="30085"/>
    <lineage>
        <taxon>Eukaryota</taxon>
        <taxon>Metazoa</taxon>
        <taxon>Ecdysozoa</taxon>
        <taxon>Arthropoda</taxon>
        <taxon>Hexapoda</taxon>
        <taxon>Insecta</taxon>
        <taxon>Pterygota</taxon>
        <taxon>Neoptera</taxon>
        <taxon>Paraneoptera</taxon>
        <taxon>Hemiptera</taxon>
        <taxon>Heteroptera</taxon>
        <taxon>Panheteroptera</taxon>
        <taxon>Cimicomorpha</taxon>
        <taxon>Miridae</taxon>
        <taxon>Mirini</taxon>
        <taxon>Lygus</taxon>
    </lineage>
</organism>
<feature type="non-terminal residue" evidence="1">
    <location>
        <position position="1"/>
    </location>
</feature>
<reference evidence="1" key="2">
    <citation type="submission" date="2014-07" db="EMBL/GenBank/DDBJ databases">
        <authorList>
            <person name="Hull J."/>
        </authorList>
    </citation>
    <scope>NUCLEOTIDE SEQUENCE</scope>
</reference>
<dbReference type="GO" id="GO:0016740">
    <property type="term" value="F:transferase activity"/>
    <property type="evidence" value="ECO:0007669"/>
    <property type="project" value="UniProtKB-KW"/>
</dbReference>
<sequence>TVGQLDGKSAQHIQTKEEYSDSLLLIFKGEQSEEYFQSQLFILGQQSAEVRIRSRKTLRHQPGALTQEPSYENGLTGSSSNISHQIVYWNFYVIAEVNVPQTCPRLNDERIKGTPLIAGAI</sequence>